<dbReference type="GO" id="GO:0042602">
    <property type="term" value="F:riboflavin reductase (NADPH) activity"/>
    <property type="evidence" value="ECO:0007669"/>
    <property type="project" value="TreeGrafter"/>
</dbReference>
<protein>
    <submittedName>
        <fullName evidence="3">Flavin reductase-like protein</fullName>
    </submittedName>
</protein>
<gene>
    <name evidence="3" type="ORF">BN2475_150030</name>
</gene>
<dbReference type="GO" id="GO:0010181">
    <property type="term" value="F:FMN binding"/>
    <property type="evidence" value="ECO:0007669"/>
    <property type="project" value="InterPro"/>
</dbReference>
<keyword evidence="1" id="KW-0560">Oxidoreductase</keyword>
<dbReference type="Gene3D" id="2.30.110.10">
    <property type="entry name" value="Electron Transport, Fmn-binding Protein, Chain A"/>
    <property type="match status" value="1"/>
</dbReference>
<accession>A0A1N7RT84</accession>
<dbReference type="SUPFAM" id="SSF50475">
    <property type="entry name" value="FMN-binding split barrel"/>
    <property type="match status" value="1"/>
</dbReference>
<keyword evidence="4" id="KW-1185">Reference proteome</keyword>
<evidence type="ECO:0000256" key="1">
    <source>
        <dbReference type="ARBA" id="ARBA00023002"/>
    </source>
</evidence>
<dbReference type="STRING" id="1247936.BN2475_150030"/>
<dbReference type="EMBL" id="CYGX02000015">
    <property type="protein sequence ID" value="SIT38321.1"/>
    <property type="molecule type" value="Genomic_DNA"/>
</dbReference>
<proteinExistence type="predicted"/>
<dbReference type="RefSeq" id="WP_094778977.1">
    <property type="nucleotide sequence ID" value="NZ_CYGX02000015.1"/>
</dbReference>
<dbReference type="Pfam" id="PF01613">
    <property type="entry name" value="Flavin_Reduct"/>
    <property type="match status" value="1"/>
</dbReference>
<organism evidence="3 4">
    <name type="scientific">Paraburkholderia ribeironis</name>
    <dbReference type="NCBI Taxonomy" id="1247936"/>
    <lineage>
        <taxon>Bacteria</taxon>
        <taxon>Pseudomonadati</taxon>
        <taxon>Pseudomonadota</taxon>
        <taxon>Betaproteobacteria</taxon>
        <taxon>Burkholderiales</taxon>
        <taxon>Burkholderiaceae</taxon>
        <taxon>Paraburkholderia</taxon>
    </lineage>
</organism>
<dbReference type="OrthoDB" id="8901155at2"/>
<dbReference type="InterPro" id="IPR012349">
    <property type="entry name" value="Split_barrel_FMN-bd"/>
</dbReference>
<evidence type="ECO:0000313" key="3">
    <source>
        <dbReference type="EMBL" id="SIT38321.1"/>
    </source>
</evidence>
<name>A0A1N7RT84_9BURK</name>
<dbReference type="InterPro" id="IPR002563">
    <property type="entry name" value="Flavin_Rdtase-like_dom"/>
</dbReference>
<dbReference type="SMART" id="SM00903">
    <property type="entry name" value="Flavin_Reduct"/>
    <property type="match status" value="1"/>
</dbReference>
<sequence length="265" mass="28293">MRLHLTDAGAITLLDPANFKKLDVLVDPQPRERLDQAIARIGRRDGEEHIRLAPPVLRFLSGHAGDPGWEAGFATMIDYATRFGWVNDSGEIRAHITLNDGDEVVSLADFKAAMRALPAGISAITTGSGDAVAGMIVSSLTSISAEPPLVGFFVNQSSSMRAPLMASGRFVANILGEEHGAVMSTLLGAPQGPQRFTEGCWSDGQHGLPVLIDALASLECDIVCTQPLGTHDLVVGKIRKTANREANPMVNFNASTHKLVQLTLH</sequence>
<feature type="domain" description="Flavin reductase like" evidence="2">
    <location>
        <begin position="114"/>
        <end position="258"/>
    </location>
</feature>
<dbReference type="PANTHER" id="PTHR30466:SF1">
    <property type="entry name" value="FMN REDUCTASE (NADH) RUTF"/>
    <property type="match status" value="1"/>
</dbReference>
<dbReference type="InterPro" id="IPR050268">
    <property type="entry name" value="NADH-dep_flavin_reductase"/>
</dbReference>
<evidence type="ECO:0000259" key="2">
    <source>
        <dbReference type="SMART" id="SM00903"/>
    </source>
</evidence>
<evidence type="ECO:0000313" key="4">
    <source>
        <dbReference type="Proteomes" id="UP000187012"/>
    </source>
</evidence>
<reference evidence="3 4" key="1">
    <citation type="submission" date="2016-12" db="EMBL/GenBank/DDBJ databases">
        <authorList>
            <person name="Song W.-J."/>
            <person name="Kurnit D.M."/>
        </authorList>
    </citation>
    <scope>NUCLEOTIDE SEQUENCE [LARGE SCALE GENOMIC DNA]</scope>
    <source>
        <strain evidence="3 4">STM7296</strain>
    </source>
</reference>
<dbReference type="PANTHER" id="PTHR30466">
    <property type="entry name" value="FLAVIN REDUCTASE"/>
    <property type="match status" value="1"/>
</dbReference>
<dbReference type="Proteomes" id="UP000187012">
    <property type="component" value="Unassembled WGS sequence"/>
</dbReference>
<dbReference type="AlphaFoldDB" id="A0A1N7RT84"/>